<dbReference type="Pfam" id="PF04055">
    <property type="entry name" value="Radical_SAM"/>
    <property type="match status" value="1"/>
</dbReference>
<comment type="caution">
    <text evidence="10">The sequence shown here is derived from an EMBL/GenBank/DDBJ whole genome shotgun (WGS) entry which is preliminary data.</text>
</comment>
<dbReference type="InParanoid" id="B4D1V4"/>
<keyword evidence="11" id="KW-1185">Reference proteome</keyword>
<dbReference type="STRING" id="497964.CfE428DRAFT_2892"/>
<keyword evidence="1 8" id="KW-0004">4Fe-4S</keyword>
<dbReference type="GO" id="GO:0051539">
    <property type="term" value="F:4 iron, 4 sulfur cluster binding"/>
    <property type="evidence" value="ECO:0007669"/>
    <property type="project" value="UniProtKB-UniRule"/>
</dbReference>
<proteinExistence type="inferred from homology"/>
<comment type="pathway">
    <text evidence="8">Purine metabolism; 7-cyano-7-deazaguanine biosynthesis.</text>
</comment>
<keyword evidence="6 8" id="KW-0411">Iron-sulfur</keyword>
<feature type="binding site" evidence="8">
    <location>
        <position position="25"/>
    </location>
    <ligand>
        <name>substrate</name>
    </ligand>
</feature>
<comment type="cofactor">
    <cofactor evidence="8">
        <name>S-adenosyl-L-methionine</name>
        <dbReference type="ChEBI" id="CHEBI:59789"/>
    </cofactor>
    <text evidence="8">Binds 1 S-adenosyl-L-methionine per subunit.</text>
</comment>
<dbReference type="GO" id="GO:0008616">
    <property type="term" value="P:tRNA queuosine(34) biosynthetic process"/>
    <property type="evidence" value="ECO:0007669"/>
    <property type="project" value="UniProtKB-UniRule"/>
</dbReference>
<evidence type="ECO:0000256" key="4">
    <source>
        <dbReference type="ARBA" id="ARBA00022842"/>
    </source>
</evidence>
<dbReference type="PANTHER" id="PTHR42836:SF1">
    <property type="entry name" value="7-CARBOXY-7-DEAZAGUANINE SYNTHASE"/>
    <property type="match status" value="1"/>
</dbReference>
<keyword evidence="4 8" id="KW-0460">Magnesium</keyword>
<feature type="binding site" evidence="8">
    <location>
        <begin position="115"/>
        <end position="117"/>
    </location>
    <ligand>
        <name>S-adenosyl-L-methionine</name>
        <dbReference type="ChEBI" id="CHEBI:59789"/>
    </ligand>
</feature>
<feature type="binding site" evidence="8">
    <location>
        <position position="70"/>
    </location>
    <ligand>
        <name>substrate</name>
    </ligand>
</feature>
<feature type="binding site" evidence="8">
    <location>
        <position position="29"/>
    </location>
    <ligand>
        <name>[4Fe-4S] cluster</name>
        <dbReference type="ChEBI" id="CHEBI:49883"/>
        <note>4Fe-4S-S-AdoMet</note>
    </ligand>
</feature>
<comment type="similarity">
    <text evidence="8">Belongs to the radical SAM superfamily. 7-carboxy-7-deazaguanine synthase family.</text>
</comment>
<dbReference type="PANTHER" id="PTHR42836">
    <property type="entry name" value="7-CARBOXY-7-DEAZAGUANINE SYNTHASE"/>
    <property type="match status" value="1"/>
</dbReference>
<dbReference type="InterPro" id="IPR013785">
    <property type="entry name" value="Aldolase_TIM"/>
</dbReference>
<feature type="binding site" evidence="8">
    <location>
        <position position="33"/>
    </location>
    <ligand>
        <name>[4Fe-4S] cluster</name>
        <dbReference type="ChEBI" id="CHEBI:49883"/>
        <note>4Fe-4S-S-AdoMet</note>
    </ligand>
</feature>
<sequence>MLISEIFYSIQGEGELTGVPSVFVRTSGCNLRCRWCDTKYASWNPQGDEMSIAEIFARVDAFPATHVVLTGGEPMVAKGIHELAQRFREAGKHITIETAGTIAPEGIACDLASLSPKLGNSTPLEGEIAEGWRERHEKARLQPEVLRAWIERHPFQLKFVVEQSSDVEEIEALLDRIGAPIPPHKVQLMPQGTDLQTIHGREESLIDLCKRRGYRYCHRLHIALFGNTRGT</sequence>
<dbReference type="PIRSF" id="PIRSF000370">
    <property type="entry name" value="QueE"/>
    <property type="match status" value="1"/>
</dbReference>
<keyword evidence="5 8" id="KW-0408">Iron</keyword>
<feature type="domain" description="Radical SAM core" evidence="9">
    <location>
        <begin position="16"/>
        <end position="227"/>
    </location>
</feature>
<feature type="binding site" evidence="8">
    <location>
        <begin position="10"/>
        <end position="12"/>
    </location>
    <ligand>
        <name>substrate</name>
    </ligand>
</feature>
<dbReference type="CDD" id="cd01335">
    <property type="entry name" value="Radical_SAM"/>
    <property type="match status" value="1"/>
</dbReference>
<evidence type="ECO:0000313" key="11">
    <source>
        <dbReference type="Proteomes" id="UP000005824"/>
    </source>
</evidence>
<evidence type="ECO:0000256" key="7">
    <source>
        <dbReference type="ARBA" id="ARBA00023239"/>
    </source>
</evidence>
<dbReference type="eggNOG" id="COG0602">
    <property type="taxonomic scope" value="Bacteria"/>
</dbReference>
<dbReference type="Proteomes" id="UP000005824">
    <property type="component" value="Unassembled WGS sequence"/>
</dbReference>
<name>B4D1V4_9BACT</name>
<dbReference type="PROSITE" id="PS51918">
    <property type="entry name" value="RADICAL_SAM"/>
    <property type="match status" value="1"/>
</dbReference>
<accession>B4D1V4</accession>
<comment type="cofactor">
    <cofactor evidence="8">
        <name>Mg(2+)</name>
        <dbReference type="ChEBI" id="CHEBI:18420"/>
    </cofactor>
</comment>
<feature type="binding site" evidence="8">
    <location>
        <begin position="35"/>
        <end position="37"/>
    </location>
    <ligand>
        <name>S-adenosyl-L-methionine</name>
        <dbReference type="ChEBI" id="CHEBI:59789"/>
    </ligand>
</feature>
<dbReference type="GO" id="GO:1904047">
    <property type="term" value="F:S-adenosyl-L-methionine binding"/>
    <property type="evidence" value="ECO:0007669"/>
    <property type="project" value="UniProtKB-UniRule"/>
</dbReference>
<feature type="binding site" evidence="8">
    <location>
        <position position="72"/>
    </location>
    <ligand>
        <name>S-adenosyl-L-methionine</name>
        <dbReference type="ChEBI" id="CHEBI:59789"/>
    </ligand>
</feature>
<dbReference type="GO" id="GO:0000287">
    <property type="term" value="F:magnesium ion binding"/>
    <property type="evidence" value="ECO:0007669"/>
    <property type="project" value="UniProtKB-UniRule"/>
</dbReference>
<reference evidence="10 11" key="1">
    <citation type="journal article" date="2011" name="J. Bacteriol.">
        <title>Genome sequence of Chthoniobacter flavus Ellin428, an aerobic heterotrophic soil bacterium.</title>
        <authorList>
            <person name="Kant R."/>
            <person name="van Passel M.W."/>
            <person name="Palva A."/>
            <person name="Lucas S."/>
            <person name="Lapidus A."/>
            <person name="Glavina Del Rio T."/>
            <person name="Dalin E."/>
            <person name="Tice H."/>
            <person name="Bruce D."/>
            <person name="Goodwin L."/>
            <person name="Pitluck S."/>
            <person name="Larimer F.W."/>
            <person name="Land M.L."/>
            <person name="Hauser L."/>
            <person name="Sangwan P."/>
            <person name="de Vos W.M."/>
            <person name="Janssen P.H."/>
            <person name="Smidt H."/>
        </authorList>
    </citation>
    <scope>NUCLEOTIDE SEQUENCE [LARGE SCALE GENOMIC DNA]</scope>
    <source>
        <strain evidence="10 11">Ellin428</strain>
    </source>
</reference>
<dbReference type="SUPFAM" id="SSF102114">
    <property type="entry name" value="Radical SAM enzymes"/>
    <property type="match status" value="1"/>
</dbReference>
<dbReference type="SFLD" id="SFLDS00029">
    <property type="entry name" value="Radical_SAM"/>
    <property type="match status" value="1"/>
</dbReference>
<dbReference type="GO" id="GO:0016840">
    <property type="term" value="F:carbon-nitrogen lyase activity"/>
    <property type="evidence" value="ECO:0007669"/>
    <property type="project" value="UniProtKB-UniRule"/>
</dbReference>
<evidence type="ECO:0000256" key="5">
    <source>
        <dbReference type="ARBA" id="ARBA00023004"/>
    </source>
</evidence>
<dbReference type="EC" id="4.3.99.3" evidence="8"/>
<dbReference type="InterPro" id="IPR058240">
    <property type="entry name" value="rSAM_sf"/>
</dbReference>
<dbReference type="InterPro" id="IPR007197">
    <property type="entry name" value="rSAM"/>
</dbReference>
<keyword evidence="7 8" id="KW-0456">Lyase</keyword>
<gene>
    <name evidence="8" type="primary">queE</name>
    <name evidence="10" type="ORF">CfE428DRAFT_2892</name>
</gene>
<evidence type="ECO:0000256" key="1">
    <source>
        <dbReference type="ARBA" id="ARBA00022485"/>
    </source>
</evidence>
<dbReference type="AlphaFoldDB" id="B4D1V4"/>
<evidence type="ECO:0000256" key="2">
    <source>
        <dbReference type="ARBA" id="ARBA00022691"/>
    </source>
</evidence>
<evidence type="ECO:0000256" key="6">
    <source>
        <dbReference type="ARBA" id="ARBA00023014"/>
    </source>
</evidence>
<comment type="caution">
    <text evidence="8">Lacks conserved residue(s) required for the propagation of feature annotation.</text>
</comment>
<protein>
    <recommendedName>
        <fullName evidence="8">7-carboxy-7-deazaguanine synthase</fullName>
        <shortName evidence="8">CDG synthase</shortName>
        <ecNumber evidence="8">4.3.99.3</ecNumber>
    </recommendedName>
    <alternativeName>
        <fullName evidence="8">Queuosine biosynthesis protein QueE</fullName>
    </alternativeName>
</protein>
<keyword evidence="8" id="KW-0671">Queuosine biosynthesis</keyword>
<organism evidence="10 11">
    <name type="scientific">Chthoniobacter flavus Ellin428</name>
    <dbReference type="NCBI Taxonomy" id="497964"/>
    <lineage>
        <taxon>Bacteria</taxon>
        <taxon>Pseudomonadati</taxon>
        <taxon>Verrucomicrobiota</taxon>
        <taxon>Spartobacteria</taxon>
        <taxon>Chthoniobacterales</taxon>
        <taxon>Chthoniobacteraceae</taxon>
        <taxon>Chthoniobacter</taxon>
    </lineage>
</organism>
<comment type="function">
    <text evidence="8">Catalyzes the complex heterocyclic radical-mediated conversion of 6-carboxy-5,6,7,8-tetrahydropterin (CPH4) to 7-carboxy-7-deazaguanine (CDG), a step common to the biosynthetic pathways of all 7-deazapurine-containing compounds.</text>
</comment>
<dbReference type="HAMAP" id="MF_00917">
    <property type="entry name" value="QueE"/>
    <property type="match status" value="1"/>
</dbReference>
<evidence type="ECO:0000256" key="8">
    <source>
        <dbReference type="HAMAP-Rule" id="MF_00917"/>
    </source>
</evidence>
<dbReference type="Gene3D" id="3.20.20.70">
    <property type="entry name" value="Aldolase class I"/>
    <property type="match status" value="1"/>
</dbReference>
<dbReference type="FunCoup" id="B4D1V4">
    <property type="interactions" value="109"/>
</dbReference>
<feature type="binding site" evidence="8">
    <location>
        <position position="38"/>
    </location>
    <ligand>
        <name>Mg(2+)</name>
        <dbReference type="ChEBI" id="CHEBI:18420"/>
    </ligand>
</feature>
<dbReference type="InterPro" id="IPR024924">
    <property type="entry name" value="7-CO-7-deazaguanine_synth-like"/>
</dbReference>
<comment type="cofactor">
    <cofactor evidence="8">
        <name>[4Fe-4S] cluster</name>
        <dbReference type="ChEBI" id="CHEBI:49883"/>
    </cofactor>
    <text evidence="8">Binds 1 [4Fe-4S] cluster. The cluster is coordinated with 3 cysteines and an exchangeable S-adenosyl-L-methionine.</text>
</comment>
<comment type="subunit">
    <text evidence="8">Homodimer.</text>
</comment>
<evidence type="ECO:0000313" key="10">
    <source>
        <dbReference type="EMBL" id="EDY19716.1"/>
    </source>
</evidence>
<dbReference type="RefSeq" id="WP_006980217.1">
    <property type="nucleotide sequence ID" value="NZ_ABVL01000007.1"/>
</dbReference>
<feature type="binding site" evidence="8">
    <location>
        <position position="36"/>
    </location>
    <ligand>
        <name>[4Fe-4S] cluster</name>
        <dbReference type="ChEBI" id="CHEBI:49883"/>
        <note>4Fe-4S-S-AdoMet</note>
    </ligand>
</feature>
<dbReference type="UniPathway" id="UPA00391"/>
<evidence type="ECO:0000256" key="3">
    <source>
        <dbReference type="ARBA" id="ARBA00022723"/>
    </source>
</evidence>
<keyword evidence="3 8" id="KW-0479">Metal-binding</keyword>
<keyword evidence="2 8" id="KW-0949">S-adenosyl-L-methionine</keyword>
<dbReference type="EMBL" id="ABVL01000007">
    <property type="protein sequence ID" value="EDY19716.1"/>
    <property type="molecule type" value="Genomic_DNA"/>
</dbReference>
<comment type="catalytic activity">
    <reaction evidence="8">
        <text>6-carboxy-5,6,7,8-tetrahydropterin + H(+) = 7-carboxy-7-carbaguanine + NH4(+)</text>
        <dbReference type="Rhea" id="RHEA:27974"/>
        <dbReference type="ChEBI" id="CHEBI:15378"/>
        <dbReference type="ChEBI" id="CHEBI:28938"/>
        <dbReference type="ChEBI" id="CHEBI:61032"/>
        <dbReference type="ChEBI" id="CHEBI:61036"/>
        <dbReference type="EC" id="4.3.99.3"/>
    </reaction>
</comment>
<evidence type="ECO:0000259" key="9">
    <source>
        <dbReference type="PROSITE" id="PS51918"/>
    </source>
</evidence>